<proteinExistence type="predicted"/>
<evidence type="ECO:0000313" key="1">
    <source>
        <dbReference type="EMBL" id="QHB37069.1"/>
    </source>
</evidence>
<dbReference type="EMBL" id="MN813682">
    <property type="protein sequence ID" value="QHB37069.1"/>
    <property type="molecule type" value="Genomic_DNA"/>
</dbReference>
<dbReference type="KEGG" id="vg:80004645"/>
<reference evidence="1 2" key="1">
    <citation type="submission" date="2019-12" db="EMBL/GenBank/DDBJ databases">
        <authorList>
            <person name="Kistler A.K."/>
            <person name="Garlena R.A."/>
            <person name="Russell D.A."/>
            <person name="Pope W.H."/>
            <person name="Jacobs-Sera D."/>
            <person name="Hatfull G.F."/>
        </authorList>
    </citation>
    <scope>NUCLEOTIDE SEQUENCE [LARGE SCALE GENOMIC DNA]</scope>
</reference>
<name>A0A6B9LIK2_9CAUD</name>
<dbReference type="Proteomes" id="UP000465091">
    <property type="component" value="Segment"/>
</dbReference>
<organism evidence="1 2">
    <name type="scientific">Microbacterium phage Matzah</name>
    <dbReference type="NCBI Taxonomy" id="2686228"/>
    <lineage>
        <taxon>Viruses</taxon>
        <taxon>Duplodnaviria</taxon>
        <taxon>Heunggongvirae</taxon>
        <taxon>Uroviricota</taxon>
        <taxon>Caudoviricetes</taxon>
        <taxon>Kutznervirinae</taxon>
        <taxon>Mementomorivirus</taxon>
        <taxon>Mementomorivirus matzah</taxon>
    </lineage>
</organism>
<sequence>MSLYDARGRVPAERMKYAPFPKAPQGYVACRVIGPANTHTHLVALDEQGSNGGRPTVCGLTRFPERDPETHRTIREADIPGWGMGDSGVTGIDVTQTKCEACYAGAEQGAGR</sequence>
<keyword evidence="2" id="KW-1185">Reference proteome</keyword>
<dbReference type="RefSeq" id="YP_010750986.1">
    <property type="nucleotide sequence ID" value="NC_073364.1"/>
</dbReference>
<evidence type="ECO:0000313" key="2">
    <source>
        <dbReference type="Proteomes" id="UP000465091"/>
    </source>
</evidence>
<dbReference type="GeneID" id="80004645"/>
<protein>
    <submittedName>
        <fullName evidence="1">Uncharacterized protein</fullName>
    </submittedName>
</protein>
<gene>
    <name evidence="1" type="primary">76</name>
    <name evidence="1" type="ORF">SEA_MATZAH_76</name>
</gene>
<accession>A0A6B9LIK2</accession>